<protein>
    <submittedName>
        <fullName evidence="1">Uncharacterized protein</fullName>
    </submittedName>
</protein>
<organism evidence="1 2">
    <name type="scientific">Aspergillus melleus</name>
    <dbReference type="NCBI Taxonomy" id="138277"/>
    <lineage>
        <taxon>Eukaryota</taxon>
        <taxon>Fungi</taxon>
        <taxon>Dikarya</taxon>
        <taxon>Ascomycota</taxon>
        <taxon>Pezizomycotina</taxon>
        <taxon>Eurotiomycetes</taxon>
        <taxon>Eurotiomycetidae</taxon>
        <taxon>Eurotiales</taxon>
        <taxon>Aspergillaceae</taxon>
        <taxon>Aspergillus</taxon>
        <taxon>Aspergillus subgen. Circumdati</taxon>
    </lineage>
</organism>
<reference evidence="1 2" key="1">
    <citation type="journal article" date="2023" name="ACS Omega">
        <title>Identification of the Neoaspergillic Acid Biosynthesis Gene Cluster by Establishing an In Vitro CRISPR-Ribonucleoprotein Genetic System in Aspergillus melleus.</title>
        <authorList>
            <person name="Yuan B."/>
            <person name="Grau M.F."/>
            <person name="Murata R.M."/>
            <person name="Torok T."/>
            <person name="Venkateswaran K."/>
            <person name="Stajich J.E."/>
            <person name="Wang C.C.C."/>
        </authorList>
    </citation>
    <scope>NUCLEOTIDE SEQUENCE [LARGE SCALE GENOMIC DNA]</scope>
    <source>
        <strain evidence="1 2">IMV 1140</strain>
    </source>
</reference>
<sequence>MAPSNELTPFGKPMLKHWLFDPAFKNLNHGSFGAHPALVRDVQRSFMDKADAQPDPYIRRHQHDYLTESREAVARVLNAPRDECVFVKNATTGVATVAYNLAFQPGDAIIYFEPIYGAVEKGLVSLQEHTSLQPRKVRFQYPISEAELERRFRDVVQHAREVEGLNVRAAVFDLIVSNPGVRFPFERFTAVCRELEIMSIIDGAHGIGHIPLDMQELQPDFLVSNCHKWLYTPRSCAVLYIPKRNQHLLRTTIPTSWAFIPSPDSPETGVSTLSDANAPSTQSPFEQLFEFVGTTDDSAYACVPAALRFRAEVCGGEDAIMSYCYRLANEGADIVARALGTCVLQEPDLKEGEESRMRKCAMATVQLPIAIATATDVNNNVNADADLAPWVTLSEQDALRALAHIHRGLMDEYRTFVPVFPHGPWLWVRLSGQVYLERGDFEWLAAALGELCRRVVDEFQS</sequence>
<name>A0ACC3B1J6_9EURO</name>
<gene>
    <name evidence="1" type="ORF">N8T08_005631</name>
</gene>
<dbReference type="EMBL" id="JAOPJF010000032">
    <property type="protein sequence ID" value="KAK1144218.1"/>
    <property type="molecule type" value="Genomic_DNA"/>
</dbReference>
<accession>A0ACC3B1J6</accession>
<dbReference type="Proteomes" id="UP001177260">
    <property type="component" value="Unassembled WGS sequence"/>
</dbReference>
<evidence type="ECO:0000313" key="2">
    <source>
        <dbReference type="Proteomes" id="UP001177260"/>
    </source>
</evidence>
<proteinExistence type="predicted"/>
<keyword evidence="2" id="KW-1185">Reference proteome</keyword>
<comment type="caution">
    <text evidence="1">The sequence shown here is derived from an EMBL/GenBank/DDBJ whole genome shotgun (WGS) entry which is preliminary data.</text>
</comment>
<evidence type="ECO:0000313" key="1">
    <source>
        <dbReference type="EMBL" id="KAK1144218.1"/>
    </source>
</evidence>